<evidence type="ECO:0000259" key="6">
    <source>
        <dbReference type="PROSITE" id="PS51349"/>
    </source>
</evidence>
<dbReference type="RefSeq" id="WP_203828635.1">
    <property type="nucleotide sequence ID" value="NZ_BAAATY010000029.1"/>
</dbReference>
<keyword evidence="2" id="KW-0285">Flavoprotein</keyword>
<dbReference type="EMBL" id="BOMS01000108">
    <property type="protein sequence ID" value="GIE70627.1"/>
    <property type="molecule type" value="Genomic_DNA"/>
</dbReference>
<feature type="domain" description="FMN hydroxy acid dehydrogenase" evidence="6">
    <location>
        <begin position="6"/>
        <end position="367"/>
    </location>
</feature>
<dbReference type="PIRSF" id="PIRSF000138">
    <property type="entry name" value="Al-hdrx_acd_dh"/>
    <property type="match status" value="1"/>
</dbReference>
<protein>
    <submittedName>
        <fullName evidence="7">Alpha-hydroxy-acid oxidizing enzyme</fullName>
    </submittedName>
</protein>
<proteinExistence type="inferred from homology"/>
<organism evidence="7 8">
    <name type="scientific">Actinoplanes palleronii</name>
    <dbReference type="NCBI Taxonomy" id="113570"/>
    <lineage>
        <taxon>Bacteria</taxon>
        <taxon>Bacillati</taxon>
        <taxon>Actinomycetota</taxon>
        <taxon>Actinomycetes</taxon>
        <taxon>Micromonosporales</taxon>
        <taxon>Micromonosporaceae</taxon>
        <taxon>Actinoplanes</taxon>
    </lineage>
</organism>
<accession>A0ABQ4BIW6</accession>
<dbReference type="PROSITE" id="PS00557">
    <property type="entry name" value="FMN_HYDROXY_ACID_DH_1"/>
    <property type="match status" value="1"/>
</dbReference>
<comment type="cofactor">
    <cofactor evidence="1">
        <name>FMN</name>
        <dbReference type="ChEBI" id="CHEBI:58210"/>
    </cofactor>
</comment>
<dbReference type="PANTHER" id="PTHR10578:SF107">
    <property type="entry name" value="2-HYDROXYACID OXIDASE 1"/>
    <property type="match status" value="1"/>
</dbReference>
<dbReference type="PROSITE" id="PS51349">
    <property type="entry name" value="FMN_HYDROXY_ACID_DH_2"/>
    <property type="match status" value="1"/>
</dbReference>
<evidence type="ECO:0000256" key="5">
    <source>
        <dbReference type="ARBA" id="ARBA00024042"/>
    </source>
</evidence>
<evidence type="ECO:0000256" key="3">
    <source>
        <dbReference type="ARBA" id="ARBA00022643"/>
    </source>
</evidence>
<dbReference type="Gene3D" id="3.20.20.70">
    <property type="entry name" value="Aldolase class I"/>
    <property type="match status" value="1"/>
</dbReference>
<sequence length="370" mass="38841">MPDPDGQAVEVLSLADVAAAAKAVTSAAVWDFIEGGSGVERSLRANRAGLDAVYVLPRILRDVSRQSAAGVLLGSPVSMPVVTAPMAYQRLVNAEGELAAARAAKVADVPFTVSMLSSVSVEELAAAGGTLWFQLYWLRDRAVTLELLERAEAAGCQALMLTVDVPRMGRRLRDVRNGFTLPPGVTAVHLGGPETSAHRWQSGASAVAAHTQQIFDPTLSWSDLGWLRERTTMPLIVKGVLDPNDAARAAGAGVAGLVVSNHGGRQLDGSAAGIDVLPKIREAVDGRCQVYLDGGIRGGGDVLGALARGADAVLLGRPILWGLAAAGERGVNDVLSLLREEFDHAMILAGCRDLADVRQLQVVDSRAPMR</sequence>
<comment type="similarity">
    <text evidence="5">Belongs to the FMN-dependent alpha-hydroxy acid dehydrogenase family.</text>
</comment>
<keyword evidence="3" id="KW-0288">FMN</keyword>
<evidence type="ECO:0000313" key="7">
    <source>
        <dbReference type="EMBL" id="GIE70627.1"/>
    </source>
</evidence>
<dbReference type="SUPFAM" id="SSF51395">
    <property type="entry name" value="FMN-linked oxidoreductases"/>
    <property type="match status" value="1"/>
</dbReference>
<name>A0ABQ4BIW6_9ACTN</name>
<dbReference type="CDD" id="cd02809">
    <property type="entry name" value="alpha_hydroxyacid_oxid_FMN"/>
    <property type="match status" value="1"/>
</dbReference>
<dbReference type="Proteomes" id="UP000624709">
    <property type="component" value="Unassembled WGS sequence"/>
</dbReference>
<keyword evidence="4" id="KW-0560">Oxidoreductase</keyword>
<evidence type="ECO:0000256" key="1">
    <source>
        <dbReference type="ARBA" id="ARBA00001917"/>
    </source>
</evidence>
<dbReference type="InterPro" id="IPR012133">
    <property type="entry name" value="Alpha-hydoxy_acid_DH_FMN"/>
</dbReference>
<comment type="caution">
    <text evidence="7">The sequence shown here is derived from an EMBL/GenBank/DDBJ whole genome shotgun (WGS) entry which is preliminary data.</text>
</comment>
<dbReference type="InterPro" id="IPR013785">
    <property type="entry name" value="Aldolase_TIM"/>
</dbReference>
<dbReference type="InterPro" id="IPR000262">
    <property type="entry name" value="FMN-dep_DH"/>
</dbReference>
<evidence type="ECO:0000256" key="2">
    <source>
        <dbReference type="ARBA" id="ARBA00022630"/>
    </source>
</evidence>
<evidence type="ECO:0000313" key="8">
    <source>
        <dbReference type="Proteomes" id="UP000624709"/>
    </source>
</evidence>
<dbReference type="PANTHER" id="PTHR10578">
    <property type="entry name" value="S -2-HYDROXY-ACID OXIDASE-RELATED"/>
    <property type="match status" value="1"/>
</dbReference>
<evidence type="ECO:0000256" key="4">
    <source>
        <dbReference type="ARBA" id="ARBA00023002"/>
    </source>
</evidence>
<dbReference type="InterPro" id="IPR037396">
    <property type="entry name" value="FMN_HAD"/>
</dbReference>
<dbReference type="InterPro" id="IPR008259">
    <property type="entry name" value="FMN_hydac_DH_AS"/>
</dbReference>
<reference evidence="7 8" key="1">
    <citation type="submission" date="2021-01" db="EMBL/GenBank/DDBJ databases">
        <title>Whole genome shotgun sequence of Actinoplanes palleronii NBRC 14916.</title>
        <authorList>
            <person name="Komaki H."/>
            <person name="Tamura T."/>
        </authorList>
    </citation>
    <scope>NUCLEOTIDE SEQUENCE [LARGE SCALE GENOMIC DNA]</scope>
    <source>
        <strain evidence="7 8">NBRC 14916</strain>
    </source>
</reference>
<keyword evidence="8" id="KW-1185">Reference proteome</keyword>
<gene>
    <name evidence="7" type="ORF">Apa02nite_067350</name>
</gene>
<dbReference type="Pfam" id="PF01070">
    <property type="entry name" value="FMN_dh"/>
    <property type="match status" value="1"/>
</dbReference>